<feature type="compositionally biased region" description="Basic and acidic residues" evidence="2">
    <location>
        <begin position="608"/>
        <end position="626"/>
    </location>
</feature>
<feature type="coiled-coil region" evidence="1">
    <location>
        <begin position="108"/>
        <end position="135"/>
    </location>
</feature>
<evidence type="ECO:0000256" key="2">
    <source>
        <dbReference type="SAM" id="MobiDB-lite"/>
    </source>
</evidence>
<protein>
    <submittedName>
        <fullName evidence="3">Uncharacterized protein</fullName>
    </submittedName>
</protein>
<evidence type="ECO:0000313" key="3">
    <source>
        <dbReference type="EMBL" id="CAE0445218.1"/>
    </source>
</evidence>
<feature type="compositionally biased region" description="Low complexity" evidence="2">
    <location>
        <begin position="597"/>
        <end position="607"/>
    </location>
</feature>
<keyword evidence="1" id="KW-0175">Coiled coil</keyword>
<sequence>MKSYNYINATASTDMPLTFLEIVQKASPMRFEDGQQNDKLDRPATWLSTSRAAEHILRRSRISGYIRSSENESKKNQIVKSHLRQQLLKDQRQLQLTQYTQTHVKDEKVQIQTDINDLIARVKRLESQLEAKDKQKSQKMLLSQAEGYMFNYSQTNTETIGKNDSSLAQGSNSMCRGNSLLTTPEAVGKKKGRVRDVNYDIALDNSFFSSLQGGDKDIKPLLDNSNIINSSISNGFNRIVSKHQKQALIYSLFCIHSQAECLLISSLCSQVYVLDPVTVPAFLVTKALNIPRTERRRVLRRVIDNLSKTDTVGTTHSGHEFENHLRICASHAFALTKAMDDADCKALNCLQESSGDRLCRFHEPFMTSGMLESWSHASETEKADFLITYIEENSTEILWKACLDCLNEQIRYFNIDRNRMSSRCNMEKRDLSRKALLRAILDGWSEHSFKGFSSTANSSDISILDTPDTTLSHSKCEERNGKISRVDNTVANSYKNRKNSMVFPKEKTEPNSVTINNMTRSESKYPNNEFTVKQSMGHSFVKIPVELSSCHLHRSDLAESVLLKEPKIEESMNYTVKMIYTEESKSVDSEEEEEKNCSSSSSTCSDSQKIKEEAESSCKVDSRNLEDDQESISSPCSDVDSQKVEKEEEEEKRYSPEDKERKHSNKVDIDSSETTEKLKCTKSDSFCNNRIINLNHSFDEELNAKLMRSVAARSAAKGEFGYGFIKKETGYNNNNKQPLNAMKHVVMRRPKIRAARHKRQRQHNKKTKPKEDQVVEAYLVDRATGKEQPVIAYKI</sequence>
<proteinExistence type="predicted"/>
<dbReference type="EMBL" id="HBIN01019972">
    <property type="protein sequence ID" value="CAE0445218.1"/>
    <property type="molecule type" value="Transcribed_RNA"/>
</dbReference>
<evidence type="ECO:0000256" key="1">
    <source>
        <dbReference type="SAM" id="Coils"/>
    </source>
</evidence>
<feature type="compositionally biased region" description="Basic and acidic residues" evidence="2">
    <location>
        <begin position="640"/>
        <end position="674"/>
    </location>
</feature>
<reference evidence="3" key="1">
    <citation type="submission" date="2021-01" db="EMBL/GenBank/DDBJ databases">
        <authorList>
            <person name="Corre E."/>
            <person name="Pelletier E."/>
            <person name="Niang G."/>
            <person name="Scheremetjew M."/>
            <person name="Finn R."/>
            <person name="Kale V."/>
            <person name="Holt S."/>
            <person name="Cochrane G."/>
            <person name="Meng A."/>
            <person name="Brown T."/>
            <person name="Cohen L."/>
        </authorList>
    </citation>
    <scope>NUCLEOTIDE SEQUENCE</scope>
    <source>
        <strain evidence="3">GSBS06</strain>
    </source>
</reference>
<name>A0A7S3PNH3_9STRA</name>
<feature type="region of interest" description="Disordered" evidence="2">
    <location>
        <begin position="753"/>
        <end position="772"/>
    </location>
</feature>
<gene>
    <name evidence="3" type="ORF">ASTO00021_LOCUS15237</name>
</gene>
<accession>A0A7S3PNH3</accession>
<feature type="compositionally biased region" description="Basic residues" evidence="2">
    <location>
        <begin position="753"/>
        <end position="768"/>
    </location>
</feature>
<organism evidence="3">
    <name type="scientific">Aplanochytrium stocchinoi</name>
    <dbReference type="NCBI Taxonomy" id="215587"/>
    <lineage>
        <taxon>Eukaryota</taxon>
        <taxon>Sar</taxon>
        <taxon>Stramenopiles</taxon>
        <taxon>Bigyra</taxon>
        <taxon>Labyrinthulomycetes</taxon>
        <taxon>Thraustochytrida</taxon>
        <taxon>Thraustochytriidae</taxon>
        <taxon>Aplanochytrium</taxon>
    </lineage>
</organism>
<feature type="region of interest" description="Disordered" evidence="2">
    <location>
        <begin position="584"/>
        <end position="674"/>
    </location>
</feature>
<dbReference type="AlphaFoldDB" id="A0A7S3PNH3"/>